<dbReference type="OrthoDB" id="8935099at2759"/>
<protein>
    <recommendedName>
        <fullName evidence="10">C2H2-type domain-containing protein</fullName>
    </recommendedName>
</protein>
<dbReference type="PANTHER" id="PTHR14196">
    <property type="entry name" value="ODD-SKIPPED - RELATED"/>
    <property type="match status" value="1"/>
</dbReference>
<dbReference type="PROSITE" id="PS50157">
    <property type="entry name" value="ZINC_FINGER_C2H2_2"/>
    <property type="match status" value="2"/>
</dbReference>
<evidence type="ECO:0000256" key="3">
    <source>
        <dbReference type="ARBA" id="ARBA00022737"/>
    </source>
</evidence>
<dbReference type="GO" id="GO:0000977">
    <property type="term" value="F:RNA polymerase II transcription regulatory region sequence-specific DNA binding"/>
    <property type="evidence" value="ECO:0007669"/>
    <property type="project" value="TreeGrafter"/>
</dbReference>
<feature type="domain" description="C2H2-type" evidence="10">
    <location>
        <begin position="829"/>
        <end position="847"/>
    </location>
</feature>
<feature type="region of interest" description="Disordered" evidence="9">
    <location>
        <begin position="533"/>
        <end position="584"/>
    </location>
</feature>
<keyword evidence="12" id="KW-1185">Reference proteome</keyword>
<evidence type="ECO:0000256" key="2">
    <source>
        <dbReference type="ARBA" id="ARBA00022723"/>
    </source>
</evidence>
<feature type="coiled-coil region" evidence="8">
    <location>
        <begin position="871"/>
        <end position="898"/>
    </location>
</feature>
<comment type="subcellular location">
    <subcellularLocation>
        <location evidence="1">Nucleus</location>
    </subcellularLocation>
</comment>
<dbReference type="GO" id="GO:0005634">
    <property type="term" value="C:nucleus"/>
    <property type="evidence" value="ECO:0007669"/>
    <property type="project" value="UniProtKB-SubCell"/>
</dbReference>
<keyword evidence="3" id="KW-0677">Repeat</keyword>
<evidence type="ECO:0000256" key="5">
    <source>
        <dbReference type="ARBA" id="ARBA00022833"/>
    </source>
</evidence>
<evidence type="ECO:0000256" key="7">
    <source>
        <dbReference type="PROSITE-ProRule" id="PRU00042"/>
    </source>
</evidence>
<evidence type="ECO:0000256" key="8">
    <source>
        <dbReference type="SAM" id="Coils"/>
    </source>
</evidence>
<dbReference type="AlphaFoldDB" id="A0A9Q1EJ89"/>
<dbReference type="GO" id="GO:0000981">
    <property type="term" value="F:DNA-binding transcription factor activity, RNA polymerase II-specific"/>
    <property type="evidence" value="ECO:0007669"/>
    <property type="project" value="TreeGrafter"/>
</dbReference>
<dbReference type="FunFam" id="3.30.160.60:FF:001498">
    <property type="entry name" value="Zinc finger protein 404"/>
    <property type="match status" value="1"/>
</dbReference>
<evidence type="ECO:0000256" key="6">
    <source>
        <dbReference type="ARBA" id="ARBA00023242"/>
    </source>
</evidence>
<dbReference type="SMART" id="SM00355">
    <property type="entry name" value="ZnF_C2H2"/>
    <property type="match status" value="2"/>
</dbReference>
<evidence type="ECO:0000259" key="10">
    <source>
        <dbReference type="PROSITE" id="PS50157"/>
    </source>
</evidence>
<dbReference type="InterPro" id="IPR050717">
    <property type="entry name" value="C2H2-ZF_Transcription_Reg"/>
</dbReference>
<feature type="region of interest" description="Disordered" evidence="9">
    <location>
        <begin position="481"/>
        <end position="506"/>
    </location>
</feature>
<feature type="compositionally biased region" description="Polar residues" evidence="9">
    <location>
        <begin position="487"/>
        <end position="498"/>
    </location>
</feature>
<feature type="coiled-coil region" evidence="8">
    <location>
        <begin position="33"/>
        <end position="60"/>
    </location>
</feature>
<evidence type="ECO:0000256" key="1">
    <source>
        <dbReference type="ARBA" id="ARBA00004123"/>
    </source>
</evidence>
<comment type="caution">
    <text evidence="11">The sequence shown here is derived from an EMBL/GenBank/DDBJ whole genome shotgun (WGS) entry which is preliminary data.</text>
</comment>
<feature type="compositionally biased region" description="Basic and acidic residues" evidence="9">
    <location>
        <begin position="533"/>
        <end position="564"/>
    </location>
</feature>
<keyword evidence="8" id="KW-0175">Coiled coil</keyword>
<accession>A0A9Q1EJ89</accession>
<dbReference type="FunFam" id="3.30.160.60:FF:000100">
    <property type="entry name" value="Zinc finger 45-like"/>
    <property type="match status" value="1"/>
</dbReference>
<feature type="compositionally biased region" description="Basic and acidic residues" evidence="9">
    <location>
        <begin position="143"/>
        <end position="174"/>
    </location>
</feature>
<keyword evidence="4 7" id="KW-0863">Zinc-finger</keyword>
<feature type="region of interest" description="Disordered" evidence="9">
    <location>
        <begin position="143"/>
        <end position="191"/>
    </location>
</feature>
<dbReference type="Proteomes" id="UP001152622">
    <property type="component" value="Chromosome 16"/>
</dbReference>
<gene>
    <name evidence="11" type="ORF">SKAU_G00344840</name>
</gene>
<feature type="region of interest" description="Disordered" evidence="9">
    <location>
        <begin position="1146"/>
        <end position="1168"/>
    </location>
</feature>
<evidence type="ECO:0000313" key="12">
    <source>
        <dbReference type="Proteomes" id="UP001152622"/>
    </source>
</evidence>
<feature type="region of interest" description="Disordered" evidence="9">
    <location>
        <begin position="940"/>
        <end position="985"/>
    </location>
</feature>
<keyword evidence="2" id="KW-0479">Metal-binding</keyword>
<evidence type="ECO:0000313" key="11">
    <source>
        <dbReference type="EMBL" id="KAJ8339851.1"/>
    </source>
</evidence>
<evidence type="ECO:0000256" key="4">
    <source>
        <dbReference type="ARBA" id="ARBA00022771"/>
    </source>
</evidence>
<dbReference type="PROSITE" id="PS00028">
    <property type="entry name" value="ZINC_FINGER_C2H2_1"/>
    <property type="match status" value="1"/>
</dbReference>
<dbReference type="Pfam" id="PF00096">
    <property type="entry name" value="zf-C2H2"/>
    <property type="match status" value="2"/>
</dbReference>
<organism evidence="11 12">
    <name type="scientific">Synaphobranchus kaupii</name>
    <name type="common">Kaup's arrowtooth eel</name>
    <dbReference type="NCBI Taxonomy" id="118154"/>
    <lineage>
        <taxon>Eukaryota</taxon>
        <taxon>Metazoa</taxon>
        <taxon>Chordata</taxon>
        <taxon>Craniata</taxon>
        <taxon>Vertebrata</taxon>
        <taxon>Euteleostomi</taxon>
        <taxon>Actinopterygii</taxon>
        <taxon>Neopterygii</taxon>
        <taxon>Teleostei</taxon>
        <taxon>Anguilliformes</taxon>
        <taxon>Synaphobranchidae</taxon>
        <taxon>Synaphobranchus</taxon>
    </lineage>
</organism>
<sequence length="1168" mass="130694">MSNRVLHKQLASIMEVLANTAVAEICKIVDDGYAVLRLEMSQSMKENDALRRKLQGMELRVARGCPEKTKMRESPVHPRSDGSHLCSELKGITTVPEESYFFLDQQMAVSPRRGGESTTLANGDQCTDMEERRTEALLIKEERVEEDRDPQREMKPEEERAVEWRAGSREKRPVQETQNKPANHTEELTEQHRTRRAVWECAEMEEGRTHSLLIKEERLKENLGHPNHQEELKNREETFRPVVRSRAGTEGALVLETHNIPEGEVGAPRARREVWQVSRPETTLKVEPENNSVTKTLQHRGTEHRAEGLNRLDSEFVIFERPGQLGSYCTQGGAVTDTEDPCCSYSTETDPQSLCFHSELQSVPPAEGCAINDLSSLHLNPRNITDSVKLASIMEVLTAAAVAEISKLVDDGYAVLHLEMSQHVKENEALKKKLQKMELRVSRACPERTDARDSPANSRLLEVQVRHESRGTKESCFQALGKPAASGSHTGGRNTPVSGANAPDQPAISTHKLLQCADTEERRTEVLLIKEERVEEDRDPQGEMNTSEERAVEWRAGSREKRPVQETQNKPANHTEELTEQHRTRRAVWEVSGLESALKAEGKGECVETPQHRGTEHRAEGLNRLDSEFVMFERPGQLGSYCTQGGAVTETEDPCCSYSTETDSESLSFHSELQLTPTKDNAGHTSLSVSSHDVKPEVPADTVSIKIEADIHPTWSGGSVSEIVYTEHTHCPEDSGGQAAQTDNVYILCLPYNQTAAKGSVATAPKSNPGDVSGTPLYERRYAASKGFRILRNACTRKRKFICKYCGKGFPRAKELEIHQRVHTGEKPFSCTHCGKRFTQKCNLKTHLASIIEILANTAVAEICKLVDDGYADIQWKMSQSQKENEALKRKVQSMELRIARGCADRSGARENVVYNRSNCVAILRETAAGLLVSGRTEGKAAAMDENHTPTLPRPTPPLPRPTPTLPRPTPTLPRPTPTLPRPTVDKCADMEERRTEALIKEERVEEDRDPQGEMKTREERAAEMCAGDEETASMVRKQNKPANHTEPLTDTEQHMTTHGVWEVSGLESALKAEGDDENADQRLQRMESEQSTQRLNSPGTEAFMYEKLHHPGMPFPHMEDGSVAMEYVYKMETETDSLSVHSVMKVRPRSGLSTKRVRYPPCPSEAQ</sequence>
<dbReference type="GO" id="GO:0008270">
    <property type="term" value="F:zinc ion binding"/>
    <property type="evidence" value="ECO:0007669"/>
    <property type="project" value="UniProtKB-KW"/>
</dbReference>
<reference evidence="11" key="1">
    <citation type="journal article" date="2023" name="Science">
        <title>Genome structures resolve the early diversification of teleost fishes.</title>
        <authorList>
            <person name="Parey E."/>
            <person name="Louis A."/>
            <person name="Montfort J."/>
            <person name="Bouchez O."/>
            <person name="Roques C."/>
            <person name="Iampietro C."/>
            <person name="Lluch J."/>
            <person name="Castinel A."/>
            <person name="Donnadieu C."/>
            <person name="Desvignes T."/>
            <person name="Floi Bucao C."/>
            <person name="Jouanno E."/>
            <person name="Wen M."/>
            <person name="Mejri S."/>
            <person name="Dirks R."/>
            <person name="Jansen H."/>
            <person name="Henkel C."/>
            <person name="Chen W.J."/>
            <person name="Zahm M."/>
            <person name="Cabau C."/>
            <person name="Klopp C."/>
            <person name="Thompson A.W."/>
            <person name="Robinson-Rechavi M."/>
            <person name="Braasch I."/>
            <person name="Lecointre G."/>
            <person name="Bobe J."/>
            <person name="Postlethwait J.H."/>
            <person name="Berthelot C."/>
            <person name="Roest Crollius H."/>
            <person name="Guiguen Y."/>
        </authorList>
    </citation>
    <scope>NUCLEOTIDE SEQUENCE</scope>
    <source>
        <strain evidence="11">WJC10195</strain>
    </source>
</reference>
<keyword evidence="5" id="KW-0862">Zinc</keyword>
<feature type="region of interest" description="Disordered" evidence="9">
    <location>
        <begin position="1072"/>
        <end position="1096"/>
    </location>
</feature>
<feature type="region of interest" description="Disordered" evidence="9">
    <location>
        <begin position="1030"/>
        <end position="1050"/>
    </location>
</feature>
<feature type="domain" description="C2H2-type" evidence="10">
    <location>
        <begin position="801"/>
        <end position="828"/>
    </location>
</feature>
<proteinExistence type="predicted"/>
<evidence type="ECO:0000256" key="9">
    <source>
        <dbReference type="SAM" id="MobiDB-lite"/>
    </source>
</evidence>
<feature type="compositionally biased region" description="Polar residues" evidence="9">
    <location>
        <begin position="1041"/>
        <end position="1050"/>
    </location>
</feature>
<feature type="compositionally biased region" description="Basic and acidic residues" evidence="9">
    <location>
        <begin position="573"/>
        <end position="582"/>
    </location>
</feature>
<dbReference type="EMBL" id="JAINUF010000016">
    <property type="protein sequence ID" value="KAJ8339851.1"/>
    <property type="molecule type" value="Genomic_DNA"/>
</dbReference>
<keyword evidence="6" id="KW-0539">Nucleus</keyword>
<dbReference type="Gene3D" id="3.30.160.60">
    <property type="entry name" value="Classic Zinc Finger"/>
    <property type="match status" value="2"/>
</dbReference>
<dbReference type="InterPro" id="IPR036236">
    <property type="entry name" value="Znf_C2H2_sf"/>
</dbReference>
<dbReference type="PANTHER" id="PTHR14196:SF12">
    <property type="entry name" value="ZINC FINGER PROTEIN 208-LIKE"/>
    <property type="match status" value="1"/>
</dbReference>
<dbReference type="SUPFAM" id="SSF57667">
    <property type="entry name" value="beta-beta-alpha zinc fingers"/>
    <property type="match status" value="1"/>
</dbReference>
<feature type="compositionally biased region" description="Basic and acidic residues" evidence="9">
    <location>
        <begin position="1080"/>
        <end position="1089"/>
    </location>
</feature>
<dbReference type="InterPro" id="IPR013087">
    <property type="entry name" value="Znf_C2H2_type"/>
</dbReference>
<feature type="compositionally biased region" description="Pro residues" evidence="9">
    <location>
        <begin position="952"/>
        <end position="981"/>
    </location>
</feature>
<name>A0A9Q1EJ89_SYNKA</name>